<keyword evidence="2" id="KW-1185">Reference proteome</keyword>
<name>A0A8X7XQE7_POPTO</name>
<sequence length="139" mass="15117">MMSVEEELEEEGTAARGADLPSFWSWRAGGWRREQLRGEDDRDRGGCWVFGDDGWFGWPVVEAPAAVWLGGGRFCGAASPLLLIAGRGSVDDVAGFVGVSLRLAFLRPREAATGETVSGQWRGWNRLGEGRGREGYGRG</sequence>
<reference evidence="1" key="1">
    <citation type="journal article" date="2020" name="bioRxiv">
        <title>Hybrid origin of Populus tomentosa Carr. identified through genome sequencing and phylogenomic analysis.</title>
        <authorList>
            <person name="An X."/>
            <person name="Gao K."/>
            <person name="Chen Z."/>
            <person name="Li J."/>
            <person name="Yang X."/>
            <person name="Yang X."/>
            <person name="Zhou J."/>
            <person name="Guo T."/>
            <person name="Zhao T."/>
            <person name="Huang S."/>
            <person name="Miao D."/>
            <person name="Khan W.U."/>
            <person name="Rao P."/>
            <person name="Ye M."/>
            <person name="Lei B."/>
            <person name="Liao W."/>
            <person name="Wang J."/>
            <person name="Ji L."/>
            <person name="Li Y."/>
            <person name="Guo B."/>
            <person name="Mustafa N.S."/>
            <person name="Li S."/>
            <person name="Yun Q."/>
            <person name="Keller S.R."/>
            <person name="Mao J."/>
            <person name="Zhang R."/>
            <person name="Strauss S.H."/>
        </authorList>
    </citation>
    <scope>NUCLEOTIDE SEQUENCE</scope>
    <source>
        <strain evidence="1">GM15</strain>
        <tissue evidence="1">Leaf</tissue>
    </source>
</reference>
<dbReference type="EMBL" id="JAAWWB010001750">
    <property type="protein sequence ID" value="KAG6735750.1"/>
    <property type="molecule type" value="Genomic_DNA"/>
</dbReference>
<organism evidence="1 2">
    <name type="scientific">Populus tomentosa</name>
    <name type="common">Chinese white poplar</name>
    <dbReference type="NCBI Taxonomy" id="118781"/>
    <lineage>
        <taxon>Eukaryota</taxon>
        <taxon>Viridiplantae</taxon>
        <taxon>Streptophyta</taxon>
        <taxon>Embryophyta</taxon>
        <taxon>Tracheophyta</taxon>
        <taxon>Spermatophyta</taxon>
        <taxon>Magnoliopsida</taxon>
        <taxon>eudicotyledons</taxon>
        <taxon>Gunneridae</taxon>
        <taxon>Pentapetalae</taxon>
        <taxon>rosids</taxon>
        <taxon>fabids</taxon>
        <taxon>Malpighiales</taxon>
        <taxon>Salicaceae</taxon>
        <taxon>Saliceae</taxon>
        <taxon>Populus</taxon>
    </lineage>
</organism>
<evidence type="ECO:0000313" key="1">
    <source>
        <dbReference type="EMBL" id="KAG6735750.1"/>
    </source>
</evidence>
<gene>
    <name evidence="1" type="ORF">POTOM_061588</name>
</gene>
<protein>
    <submittedName>
        <fullName evidence="1">Uncharacterized protein</fullName>
    </submittedName>
</protein>
<dbReference type="Proteomes" id="UP000886885">
    <property type="component" value="Unassembled WGS sequence"/>
</dbReference>
<evidence type="ECO:0000313" key="2">
    <source>
        <dbReference type="Proteomes" id="UP000886885"/>
    </source>
</evidence>
<comment type="caution">
    <text evidence="1">The sequence shown here is derived from an EMBL/GenBank/DDBJ whole genome shotgun (WGS) entry which is preliminary data.</text>
</comment>
<dbReference type="AlphaFoldDB" id="A0A8X7XQE7"/>
<proteinExistence type="predicted"/>
<accession>A0A8X7XQE7</accession>